<gene>
    <name evidence="6 12" type="primary">lipB</name>
    <name evidence="12" type="ORF">N7U66_08320</name>
</gene>
<evidence type="ECO:0000256" key="7">
    <source>
        <dbReference type="PIRNR" id="PIRNR016262"/>
    </source>
</evidence>
<feature type="domain" description="BPL/LPL catalytic" evidence="11">
    <location>
        <begin position="43"/>
        <end position="231"/>
    </location>
</feature>
<dbReference type="AlphaFoldDB" id="A0A9E8MYQ8"/>
<feature type="binding site" evidence="6 9">
    <location>
        <begin position="173"/>
        <end position="175"/>
    </location>
    <ligand>
        <name>substrate</name>
    </ligand>
</feature>
<evidence type="ECO:0000256" key="1">
    <source>
        <dbReference type="ARBA" id="ARBA00004821"/>
    </source>
</evidence>
<evidence type="ECO:0000313" key="13">
    <source>
        <dbReference type="Proteomes" id="UP001164705"/>
    </source>
</evidence>
<feature type="site" description="Lowers pKa of active site Cys" evidence="6 10">
    <location>
        <position position="157"/>
    </location>
</feature>
<dbReference type="GO" id="GO:0033819">
    <property type="term" value="F:lipoyl(octanoyl) transferase activity"/>
    <property type="evidence" value="ECO:0007669"/>
    <property type="project" value="UniProtKB-EC"/>
</dbReference>
<dbReference type="PROSITE" id="PS01313">
    <property type="entry name" value="LIPB"/>
    <property type="match status" value="1"/>
</dbReference>
<dbReference type="NCBIfam" id="NF010925">
    <property type="entry name" value="PRK14345.1"/>
    <property type="match status" value="1"/>
</dbReference>
<dbReference type="RefSeq" id="WP_267678065.1">
    <property type="nucleotide sequence ID" value="NZ_CP113088.1"/>
</dbReference>
<dbReference type="NCBIfam" id="TIGR00214">
    <property type="entry name" value="lipB"/>
    <property type="match status" value="1"/>
</dbReference>
<evidence type="ECO:0000256" key="3">
    <source>
        <dbReference type="ARBA" id="ARBA00022679"/>
    </source>
</evidence>
<comment type="catalytic activity">
    <reaction evidence="6 7">
        <text>octanoyl-[ACP] + L-lysyl-[protein] = N(6)-octanoyl-L-lysyl-[protein] + holo-[ACP] + H(+)</text>
        <dbReference type="Rhea" id="RHEA:17665"/>
        <dbReference type="Rhea" id="RHEA-COMP:9636"/>
        <dbReference type="Rhea" id="RHEA-COMP:9685"/>
        <dbReference type="Rhea" id="RHEA-COMP:9752"/>
        <dbReference type="Rhea" id="RHEA-COMP:9928"/>
        <dbReference type="ChEBI" id="CHEBI:15378"/>
        <dbReference type="ChEBI" id="CHEBI:29969"/>
        <dbReference type="ChEBI" id="CHEBI:64479"/>
        <dbReference type="ChEBI" id="CHEBI:78463"/>
        <dbReference type="ChEBI" id="CHEBI:78809"/>
        <dbReference type="EC" id="2.3.1.181"/>
    </reaction>
</comment>
<dbReference type="FunFam" id="3.30.930.10:FF:000035">
    <property type="entry name" value="Putative lipoyltransferase 2, mitochondrial"/>
    <property type="match status" value="1"/>
</dbReference>
<sequence length="233" mass="26436">MNKQIALQDLGSKDFKDTWDYQEELFKGILDTKIKNRREAAGLKTKNYFLFVEHPHVYTLGKSGDVSNLLLDEQQLTEKGATFYKINRGGDITYHGPGQIVGYPILDLDNFFTDIHKYLRFPEEMIILTLEEYGLKAERSPGETGVWLDVGTPFARKICAMGVRASRWVTMHGFALNVNANLGYFDNIIPCGIRGKAVTSLHVELGKKTVDEAEVKTKLLKHFAILFEAEFVK</sequence>
<accession>A0A9E8MYQ8</accession>
<dbReference type="GO" id="GO:0005737">
    <property type="term" value="C:cytoplasm"/>
    <property type="evidence" value="ECO:0007669"/>
    <property type="project" value="UniProtKB-SubCell"/>
</dbReference>
<feature type="active site" description="Acyl-thioester intermediate" evidence="6 8">
    <location>
        <position position="191"/>
    </location>
</feature>
<dbReference type="PANTHER" id="PTHR10993:SF12">
    <property type="entry name" value="OCTANOYLTRANSFERASE"/>
    <property type="match status" value="1"/>
</dbReference>
<dbReference type="InterPro" id="IPR004143">
    <property type="entry name" value="BPL_LPL_catalytic"/>
</dbReference>
<dbReference type="Gene3D" id="3.30.930.10">
    <property type="entry name" value="Bira Bifunctional Protein, Domain 2"/>
    <property type="match status" value="1"/>
</dbReference>
<proteinExistence type="inferred from homology"/>
<feature type="binding site" evidence="6 9">
    <location>
        <begin position="160"/>
        <end position="162"/>
    </location>
    <ligand>
        <name>substrate</name>
    </ligand>
</feature>
<evidence type="ECO:0000256" key="6">
    <source>
        <dbReference type="HAMAP-Rule" id="MF_00013"/>
    </source>
</evidence>
<keyword evidence="3 6" id="KW-0808">Transferase</keyword>
<dbReference type="InterPro" id="IPR020605">
    <property type="entry name" value="Octanoyltransferase_CS"/>
</dbReference>
<evidence type="ECO:0000259" key="11">
    <source>
        <dbReference type="PROSITE" id="PS51733"/>
    </source>
</evidence>
<dbReference type="KEGG" id="lnu:N7U66_08320"/>
<protein>
    <recommendedName>
        <fullName evidence="6 7">Octanoyltransferase</fullName>
        <ecNumber evidence="6 7">2.3.1.181</ecNumber>
    </recommendedName>
    <alternativeName>
        <fullName evidence="6">Lipoate-protein ligase B</fullName>
    </alternativeName>
    <alternativeName>
        <fullName evidence="6">Lipoyl/octanoyl transferase</fullName>
    </alternativeName>
    <alternativeName>
        <fullName evidence="6">Octanoyl-[acyl-carrier-protein]-protein N-octanoyltransferase</fullName>
    </alternativeName>
</protein>
<dbReference type="PANTHER" id="PTHR10993">
    <property type="entry name" value="OCTANOYLTRANSFERASE"/>
    <property type="match status" value="1"/>
</dbReference>
<dbReference type="InterPro" id="IPR000544">
    <property type="entry name" value="Octanoyltransferase"/>
</dbReference>
<comment type="subcellular location">
    <subcellularLocation>
        <location evidence="6">Cytoplasm</location>
    </subcellularLocation>
</comment>
<dbReference type="PROSITE" id="PS51733">
    <property type="entry name" value="BPL_LPL_CATALYTIC"/>
    <property type="match status" value="1"/>
</dbReference>
<evidence type="ECO:0000256" key="2">
    <source>
        <dbReference type="ARBA" id="ARBA00022490"/>
    </source>
</evidence>
<comment type="similarity">
    <text evidence="6 7">Belongs to the LipB family.</text>
</comment>
<comment type="miscellaneous">
    <text evidence="6">In the reaction, the free carboxyl group of octanoic acid is attached via an amide linkage to the epsilon-amino group of a specific lysine residue of lipoyl domains of lipoate-dependent enzymes.</text>
</comment>
<organism evidence="12 13">
    <name type="scientific">Lacinutrix neustonica</name>
    <dbReference type="NCBI Taxonomy" id="2980107"/>
    <lineage>
        <taxon>Bacteria</taxon>
        <taxon>Pseudomonadati</taxon>
        <taxon>Bacteroidota</taxon>
        <taxon>Flavobacteriia</taxon>
        <taxon>Flavobacteriales</taxon>
        <taxon>Flavobacteriaceae</taxon>
        <taxon>Lacinutrix</taxon>
    </lineage>
</organism>
<dbReference type="EC" id="2.3.1.181" evidence="6 7"/>
<evidence type="ECO:0000256" key="4">
    <source>
        <dbReference type="ARBA" id="ARBA00023315"/>
    </source>
</evidence>
<keyword evidence="4 6" id="KW-0012">Acyltransferase</keyword>
<dbReference type="InterPro" id="IPR045864">
    <property type="entry name" value="aa-tRNA-synth_II/BPL/LPL"/>
</dbReference>
<dbReference type="PIRSF" id="PIRSF016262">
    <property type="entry name" value="LPLase"/>
    <property type="match status" value="1"/>
</dbReference>
<evidence type="ECO:0000256" key="10">
    <source>
        <dbReference type="PIRSR" id="PIRSR016262-3"/>
    </source>
</evidence>
<name>A0A9E8MYQ8_9FLAO</name>
<comment type="function">
    <text evidence="5 6 7">Catalyzes the transfer of endogenously produced octanoic acid from octanoyl-acyl-carrier-protein onto the lipoyl domains of lipoate-dependent enzymes. Lipoyl-ACP can also act as a substrate although octanoyl-ACP is likely to be the physiological substrate.</text>
</comment>
<keyword evidence="2 6" id="KW-0963">Cytoplasm</keyword>
<evidence type="ECO:0000256" key="8">
    <source>
        <dbReference type="PIRSR" id="PIRSR016262-1"/>
    </source>
</evidence>
<keyword evidence="13" id="KW-1185">Reference proteome</keyword>
<dbReference type="Proteomes" id="UP001164705">
    <property type="component" value="Chromosome"/>
</dbReference>
<dbReference type="Pfam" id="PF21948">
    <property type="entry name" value="LplA-B_cat"/>
    <property type="match status" value="1"/>
</dbReference>
<evidence type="ECO:0000313" key="12">
    <source>
        <dbReference type="EMBL" id="WAC03481.1"/>
    </source>
</evidence>
<dbReference type="EMBL" id="CP113088">
    <property type="protein sequence ID" value="WAC03481.1"/>
    <property type="molecule type" value="Genomic_DNA"/>
</dbReference>
<feature type="binding site" evidence="6 9">
    <location>
        <begin position="88"/>
        <end position="95"/>
    </location>
    <ligand>
        <name>substrate</name>
    </ligand>
</feature>
<evidence type="ECO:0000256" key="9">
    <source>
        <dbReference type="PIRSR" id="PIRSR016262-2"/>
    </source>
</evidence>
<dbReference type="GO" id="GO:0009249">
    <property type="term" value="P:protein lipoylation"/>
    <property type="evidence" value="ECO:0007669"/>
    <property type="project" value="InterPro"/>
</dbReference>
<dbReference type="CDD" id="cd16444">
    <property type="entry name" value="LipB"/>
    <property type="match status" value="1"/>
</dbReference>
<evidence type="ECO:0000256" key="5">
    <source>
        <dbReference type="ARBA" id="ARBA00024732"/>
    </source>
</evidence>
<dbReference type="HAMAP" id="MF_00013">
    <property type="entry name" value="LipB"/>
    <property type="match status" value="1"/>
</dbReference>
<reference evidence="12" key="1">
    <citation type="submission" date="2022-11" db="EMBL/GenBank/DDBJ databases">
        <title>Lacinutrix neustonica HL-RS19T sp. nov., isolated from the surface microlayer sample of brackish Lake Shihwa.</title>
        <authorList>
            <person name="Choi J.Y."/>
            <person name="Hwang C.Y."/>
        </authorList>
    </citation>
    <scope>NUCLEOTIDE SEQUENCE</scope>
    <source>
        <strain evidence="12">HL-RS19</strain>
    </source>
</reference>
<dbReference type="SUPFAM" id="SSF55681">
    <property type="entry name" value="Class II aaRS and biotin synthetases"/>
    <property type="match status" value="1"/>
</dbReference>
<comment type="pathway">
    <text evidence="1 6 7">Protein modification; protein lipoylation via endogenous pathway; protein N(6)-(lipoyl)lysine from octanoyl-[acyl-carrier-protein]: step 1/2.</text>
</comment>